<gene>
    <name evidence="5" type="ORF">Taro_015073</name>
</gene>
<dbReference type="FunFam" id="1.25.40.10:FF:000031">
    <property type="entry name" value="Pentatricopeptide repeat-containing protein mitochondrial"/>
    <property type="match status" value="1"/>
</dbReference>
<dbReference type="Pfam" id="PF13041">
    <property type="entry name" value="PPR_2"/>
    <property type="match status" value="4"/>
</dbReference>
<dbReference type="InterPro" id="IPR002885">
    <property type="entry name" value="PPR_rpt"/>
</dbReference>
<feature type="repeat" description="PPR" evidence="3">
    <location>
        <begin position="397"/>
        <end position="431"/>
    </location>
</feature>
<dbReference type="FunFam" id="1.25.40.10:FF:000280">
    <property type="entry name" value="Pentatricopeptide repeat-containing protein"/>
    <property type="match status" value="1"/>
</dbReference>
<keyword evidence="1" id="KW-0677">Repeat</keyword>
<dbReference type="Pfam" id="PF14432">
    <property type="entry name" value="DYW_deaminase"/>
    <property type="match status" value="1"/>
</dbReference>
<comment type="caution">
    <text evidence="5">The sequence shown here is derived from an EMBL/GenBank/DDBJ whole genome shotgun (WGS) entry which is preliminary data.</text>
</comment>
<dbReference type="GO" id="GO:0003723">
    <property type="term" value="F:RNA binding"/>
    <property type="evidence" value="ECO:0007669"/>
    <property type="project" value="InterPro"/>
</dbReference>
<dbReference type="FunFam" id="1.25.40.10:FF:000442">
    <property type="entry name" value="Pentatricopeptide repeat-containing protein At3g49710"/>
    <property type="match status" value="1"/>
</dbReference>
<feature type="repeat" description="PPR" evidence="3">
    <location>
        <begin position="631"/>
        <end position="665"/>
    </location>
</feature>
<evidence type="ECO:0000256" key="1">
    <source>
        <dbReference type="ARBA" id="ARBA00022737"/>
    </source>
</evidence>
<dbReference type="GO" id="GO:0008270">
    <property type="term" value="F:zinc ion binding"/>
    <property type="evidence" value="ECO:0007669"/>
    <property type="project" value="InterPro"/>
</dbReference>
<dbReference type="EMBL" id="NMUH01000643">
    <property type="protein sequence ID" value="MQL82592.1"/>
    <property type="molecule type" value="Genomic_DNA"/>
</dbReference>
<dbReference type="FunFam" id="1.25.40.10:FF:000344">
    <property type="entry name" value="Pentatricopeptide repeat-containing protein"/>
    <property type="match status" value="1"/>
</dbReference>
<dbReference type="PANTHER" id="PTHR47926">
    <property type="entry name" value="PENTATRICOPEPTIDE REPEAT-CONTAINING PROTEIN"/>
    <property type="match status" value="1"/>
</dbReference>
<evidence type="ECO:0000259" key="4">
    <source>
        <dbReference type="Pfam" id="PF14432"/>
    </source>
</evidence>
<proteinExistence type="inferred from homology"/>
<evidence type="ECO:0000256" key="2">
    <source>
        <dbReference type="ARBA" id="ARBA00061659"/>
    </source>
</evidence>
<dbReference type="GO" id="GO:0009451">
    <property type="term" value="P:RNA modification"/>
    <property type="evidence" value="ECO:0007669"/>
    <property type="project" value="InterPro"/>
</dbReference>
<keyword evidence="6" id="KW-1185">Reference proteome</keyword>
<comment type="similarity">
    <text evidence="2">Belongs to the PPR family. PCMP-E subfamily.</text>
</comment>
<dbReference type="InterPro" id="IPR046848">
    <property type="entry name" value="E_motif"/>
</dbReference>
<dbReference type="Proteomes" id="UP000652761">
    <property type="component" value="Unassembled WGS sequence"/>
</dbReference>
<dbReference type="SUPFAM" id="SSF48452">
    <property type="entry name" value="TPR-like"/>
    <property type="match status" value="1"/>
</dbReference>
<protein>
    <recommendedName>
        <fullName evidence="4">DYW domain-containing protein</fullName>
    </recommendedName>
</protein>
<feature type="repeat" description="PPR" evidence="3">
    <location>
        <begin position="265"/>
        <end position="299"/>
    </location>
</feature>
<feature type="repeat" description="PPR" evidence="3">
    <location>
        <begin position="498"/>
        <end position="532"/>
    </location>
</feature>
<evidence type="ECO:0000256" key="3">
    <source>
        <dbReference type="PROSITE-ProRule" id="PRU00708"/>
    </source>
</evidence>
<reference evidence="5" key="1">
    <citation type="submission" date="2017-07" db="EMBL/GenBank/DDBJ databases">
        <title>Taro Niue Genome Assembly and Annotation.</title>
        <authorList>
            <person name="Atibalentja N."/>
            <person name="Keating K."/>
            <person name="Fields C.J."/>
        </authorList>
    </citation>
    <scope>NUCLEOTIDE SEQUENCE</scope>
    <source>
        <strain evidence="5">Niue_2</strain>
        <tissue evidence="5">Leaf</tissue>
    </source>
</reference>
<dbReference type="PANTHER" id="PTHR47926:SF370">
    <property type="entry name" value="DYW DOMAIN-CONTAINING PROTEIN"/>
    <property type="match status" value="1"/>
</dbReference>
<feature type="domain" description="DYW" evidence="4">
    <location>
        <begin position="856"/>
        <end position="925"/>
    </location>
</feature>
<evidence type="ECO:0000313" key="5">
    <source>
        <dbReference type="EMBL" id="MQL82592.1"/>
    </source>
</evidence>
<sequence>MFDVLPPRLAVEWWTLMLNHPWPRREPTFLPPQLPHHRFCLGRAVHAAGESMAVRSYSSCASYMDPSQKLCLALKACREIGLITEARRIHACIFTSGFATSTFLQNHLLGAYSACGSLEDAHRVFCGIRCPNAYSWNAMISGFSAHGRLRDARSLFNRLPQRDIVSWNTMMAGCFLNGEFVDAVKLFVHLVRDTNLDPNSITLSCTMKACGAIGCRRLGVQLHSFVVKFGFASDQGIEASVLDMYVKCEDMDCATRQFELTADPNLFCWNSMILVYARSLGPEDALELFYQMPQRNIVSWNTMISTLSQHGRGIEALRMFIIMNEERFKHDSVGYASVLGACTSIPAVEWGRHLHARIIRLHTSVNVFIGGALVDMYAKCGYLGTAKQVFDVLSEQNVVSWTSLIGGYGQFGYVVEAMMLFNQMRVVPLSPDEFTFVTVLGACSTIDYLGIGIQLHSLSIKMGHDVSPVVANAICAMYAKSGNVHNADSIFHSMPIRNVISWTTMITAYSQMGDHVNALALFRRMPERNVVTWNALLASHVRNGHREEGLKMYILMLREATVWPDWITFTILFSMCADLGALRLGNQLISQLTKFGFDSDVSVANGIIAFYSKSGRIVDAEEVFYSITEKNLISWNTMISGYGQNGLGKKAVETFENMLLTDTEPDHITYVAILSACSHSGLISEGKFYFDFMVRHHKISPGSEHLACMVDLLGRAGLLEEAKIMIDEMETEPTSEIWGALLNACKIYGNTKLAENAVKHLLELDVKHSGSYVLLANIYSDSGKSDDAAGVRKLMKDRGIRKEPGCSWLEVNNRIHAFVVNNLEHPQIENILITLDEVVKKIQTKGYVNQMGSQSPHSEKLAITFGLTSLPNWMPIHIMKNLRICVDCHNFAKFISSVFTRELVIRDTNRFHHFKEGLCSCSDYW</sequence>
<dbReference type="InterPro" id="IPR011990">
    <property type="entry name" value="TPR-like_helical_dom_sf"/>
</dbReference>
<dbReference type="Pfam" id="PF01535">
    <property type="entry name" value="PPR"/>
    <property type="match status" value="3"/>
</dbReference>
<organism evidence="5 6">
    <name type="scientific">Colocasia esculenta</name>
    <name type="common">Wild taro</name>
    <name type="synonym">Arum esculentum</name>
    <dbReference type="NCBI Taxonomy" id="4460"/>
    <lineage>
        <taxon>Eukaryota</taxon>
        <taxon>Viridiplantae</taxon>
        <taxon>Streptophyta</taxon>
        <taxon>Embryophyta</taxon>
        <taxon>Tracheophyta</taxon>
        <taxon>Spermatophyta</taxon>
        <taxon>Magnoliopsida</taxon>
        <taxon>Liliopsida</taxon>
        <taxon>Araceae</taxon>
        <taxon>Aroideae</taxon>
        <taxon>Colocasieae</taxon>
        <taxon>Colocasia</taxon>
    </lineage>
</organism>
<feature type="repeat" description="PPR" evidence="3">
    <location>
        <begin position="132"/>
        <end position="166"/>
    </location>
</feature>
<dbReference type="NCBIfam" id="TIGR00756">
    <property type="entry name" value="PPR"/>
    <property type="match status" value="6"/>
</dbReference>
<dbReference type="InterPro" id="IPR046960">
    <property type="entry name" value="PPR_At4g14850-like_plant"/>
</dbReference>
<dbReference type="PROSITE" id="PS51375">
    <property type="entry name" value="PPR"/>
    <property type="match status" value="5"/>
</dbReference>
<dbReference type="AlphaFoldDB" id="A0A843UAL6"/>
<dbReference type="Gene3D" id="1.25.40.10">
    <property type="entry name" value="Tetratricopeptide repeat domain"/>
    <property type="match status" value="6"/>
</dbReference>
<name>A0A843UAL6_COLES</name>
<dbReference type="InterPro" id="IPR032867">
    <property type="entry name" value="DYW_dom"/>
</dbReference>
<dbReference type="OrthoDB" id="185373at2759"/>
<dbReference type="Pfam" id="PF20431">
    <property type="entry name" value="E_motif"/>
    <property type="match status" value="1"/>
</dbReference>
<accession>A0A843UAL6</accession>
<evidence type="ECO:0000313" key="6">
    <source>
        <dbReference type="Proteomes" id="UP000652761"/>
    </source>
</evidence>